<keyword evidence="2" id="KW-0812">Transmembrane</keyword>
<keyword evidence="4" id="KW-1133">Transmembrane helix</keyword>
<dbReference type="PANTHER" id="PTHR24269:SF16">
    <property type="entry name" value="PROTEIN SLG1"/>
    <property type="match status" value="1"/>
</dbReference>
<evidence type="ECO:0000256" key="8">
    <source>
        <dbReference type="SAM" id="SignalP"/>
    </source>
</evidence>
<reference evidence="10 11" key="1">
    <citation type="submission" date="2019-04" db="EMBL/GenBank/DDBJ databases">
        <title>Friends and foes A comparative genomics studyof 23 Aspergillus species from section Flavi.</title>
        <authorList>
            <consortium name="DOE Joint Genome Institute"/>
            <person name="Kjaerbolling I."/>
            <person name="Vesth T."/>
            <person name="Frisvad J.C."/>
            <person name="Nybo J.L."/>
            <person name="Theobald S."/>
            <person name="Kildgaard S."/>
            <person name="Isbrandt T."/>
            <person name="Kuo A."/>
            <person name="Sato A."/>
            <person name="Lyhne E.K."/>
            <person name="Kogle M.E."/>
            <person name="Wiebenga A."/>
            <person name="Kun R.S."/>
            <person name="Lubbers R.J."/>
            <person name="Makela M.R."/>
            <person name="Barry K."/>
            <person name="Chovatia M."/>
            <person name="Clum A."/>
            <person name="Daum C."/>
            <person name="Haridas S."/>
            <person name="He G."/>
            <person name="LaButti K."/>
            <person name="Lipzen A."/>
            <person name="Mondo S."/>
            <person name="Riley R."/>
            <person name="Salamov A."/>
            <person name="Simmons B.A."/>
            <person name="Magnuson J.K."/>
            <person name="Henrissat B."/>
            <person name="Mortensen U.H."/>
            <person name="Larsen T.O."/>
            <person name="Devries R.P."/>
            <person name="Grigoriev I.V."/>
            <person name="Machida M."/>
            <person name="Baker S.E."/>
            <person name="Andersen M.R."/>
        </authorList>
    </citation>
    <scope>NUCLEOTIDE SEQUENCE [LARGE SCALE GENOMIC DNA]</scope>
    <source>
        <strain evidence="10 11">IBT 29228</strain>
    </source>
</reference>
<dbReference type="EMBL" id="ML736285">
    <property type="protein sequence ID" value="KAE8374435.1"/>
    <property type="molecule type" value="Genomic_DNA"/>
</dbReference>
<comment type="subcellular location">
    <subcellularLocation>
        <location evidence="1">Membrane</location>
        <topology evidence="1">Single-pass membrane protein</topology>
    </subcellularLocation>
</comment>
<feature type="region of interest" description="Disordered" evidence="7">
    <location>
        <begin position="116"/>
        <end position="210"/>
    </location>
</feature>
<evidence type="ECO:0000256" key="4">
    <source>
        <dbReference type="ARBA" id="ARBA00022989"/>
    </source>
</evidence>
<keyword evidence="11" id="KW-1185">Reference proteome</keyword>
<evidence type="ECO:0000256" key="6">
    <source>
        <dbReference type="ARBA" id="ARBA00023180"/>
    </source>
</evidence>
<evidence type="ECO:0000256" key="1">
    <source>
        <dbReference type="ARBA" id="ARBA00004167"/>
    </source>
</evidence>
<evidence type="ECO:0000313" key="10">
    <source>
        <dbReference type="EMBL" id="KAE8374435.1"/>
    </source>
</evidence>
<evidence type="ECO:0000259" key="9">
    <source>
        <dbReference type="PROSITE" id="PS51212"/>
    </source>
</evidence>
<accession>A0A5N7AX52</accession>
<feature type="signal peptide" evidence="8">
    <location>
        <begin position="1"/>
        <end position="23"/>
    </location>
</feature>
<evidence type="ECO:0000256" key="2">
    <source>
        <dbReference type="ARBA" id="ARBA00022692"/>
    </source>
</evidence>
<keyword evidence="3 8" id="KW-0732">Signal</keyword>
<dbReference type="InterPro" id="IPR002889">
    <property type="entry name" value="WSC_carb-bd"/>
</dbReference>
<feature type="compositionally biased region" description="Polar residues" evidence="7">
    <location>
        <begin position="182"/>
        <end position="192"/>
    </location>
</feature>
<feature type="domain" description="WSC" evidence="9">
    <location>
        <begin position="22"/>
        <end position="111"/>
    </location>
</feature>
<feature type="chain" id="PRO_5024986050" description="WSC domain-containing protein" evidence="8">
    <location>
        <begin position="24"/>
        <end position="266"/>
    </location>
</feature>
<dbReference type="SMART" id="SM00321">
    <property type="entry name" value="WSC"/>
    <property type="match status" value="1"/>
</dbReference>
<dbReference type="InterPro" id="IPR051836">
    <property type="entry name" value="Kremen_rcpt"/>
</dbReference>
<dbReference type="Pfam" id="PF01822">
    <property type="entry name" value="WSC"/>
    <property type="match status" value="1"/>
</dbReference>
<protein>
    <recommendedName>
        <fullName evidence="9">WSC domain-containing protein</fullName>
    </recommendedName>
</protein>
<dbReference type="GO" id="GO:0005886">
    <property type="term" value="C:plasma membrane"/>
    <property type="evidence" value="ECO:0007669"/>
    <property type="project" value="TreeGrafter"/>
</dbReference>
<keyword evidence="5" id="KW-0472">Membrane</keyword>
<evidence type="ECO:0000313" key="11">
    <source>
        <dbReference type="Proteomes" id="UP000326198"/>
    </source>
</evidence>
<evidence type="ECO:0000256" key="3">
    <source>
        <dbReference type="ARBA" id="ARBA00022729"/>
    </source>
</evidence>
<proteinExistence type="predicted"/>
<dbReference type="OrthoDB" id="2019572at2759"/>
<organism evidence="10 11">
    <name type="scientific">Aspergillus bertholletiae</name>
    <dbReference type="NCBI Taxonomy" id="1226010"/>
    <lineage>
        <taxon>Eukaryota</taxon>
        <taxon>Fungi</taxon>
        <taxon>Dikarya</taxon>
        <taxon>Ascomycota</taxon>
        <taxon>Pezizomycotina</taxon>
        <taxon>Eurotiomycetes</taxon>
        <taxon>Eurotiomycetidae</taxon>
        <taxon>Eurotiales</taxon>
        <taxon>Aspergillaceae</taxon>
        <taxon>Aspergillus</taxon>
        <taxon>Aspergillus subgen. Circumdati</taxon>
    </lineage>
</organism>
<dbReference type="AlphaFoldDB" id="A0A5N7AX52"/>
<evidence type="ECO:0000256" key="7">
    <source>
        <dbReference type="SAM" id="MobiDB-lite"/>
    </source>
</evidence>
<feature type="compositionally biased region" description="Low complexity" evidence="7">
    <location>
        <begin position="161"/>
        <end position="181"/>
    </location>
</feature>
<evidence type="ECO:0000256" key="5">
    <source>
        <dbReference type="ARBA" id="ARBA00023136"/>
    </source>
</evidence>
<dbReference type="PROSITE" id="PS51212">
    <property type="entry name" value="WSC"/>
    <property type="match status" value="1"/>
</dbReference>
<gene>
    <name evidence="10" type="ORF">BDV26DRAFT_44025</name>
</gene>
<dbReference type="PANTHER" id="PTHR24269">
    <property type="entry name" value="KREMEN PROTEIN"/>
    <property type="match status" value="1"/>
</dbReference>
<keyword evidence="6" id="KW-0325">Glycoprotein</keyword>
<name>A0A5N7AX52_9EURO</name>
<dbReference type="Proteomes" id="UP000326198">
    <property type="component" value="Unassembled WGS sequence"/>
</dbReference>
<sequence>MTRATFLHLSVLSLLSLSAPAVALNTACYNDLGSLTPSRSTTPYQSVALCQQFCTAEDKSVYAVQAEKCFCGETLPPLSAKVSNTECTTKCPGYPAEKCGGKETYTIGMTSKSRRSTATKIYSESETEAETDTNGILTAPDVDEDTPDPLASLSVNPTMVKTASSPPMTTMTATGTDTPKTSVPSTILTAPSGTADPDHPDTGVKTSSSIVTSAATVSPSASTSGSAGLPSASVVSGGASVVGRGVVGGAGGLVLGAGFVGLVGLF</sequence>